<organism evidence="2 3">
    <name type="scientific">Marinobacter mobilis</name>
    <dbReference type="NCBI Taxonomy" id="488533"/>
    <lineage>
        <taxon>Bacteria</taxon>
        <taxon>Pseudomonadati</taxon>
        <taxon>Pseudomonadota</taxon>
        <taxon>Gammaproteobacteria</taxon>
        <taxon>Pseudomonadales</taxon>
        <taxon>Marinobacteraceae</taxon>
        <taxon>Marinobacter</taxon>
    </lineage>
</organism>
<sequence length="376" mass="42191">MSLPNLVRVAPGALVVGKPLPWTVFDSEGKVLLRQGYVIQTESQLEQLFERGLFEPRKRDRKEEPEAFDDSRARNPFTDYPTLLRTLETTLAAITSQEDSALKRLLGLSRLVERICREAPDPCLALVHLYSVEPTAYEQTLFYAIICHFVATEMGLDERRISVLVAAALTANIALLRFLDKLNASPRSLSEEQRNVIHLHPQRSVEALKKAGINNGLLLDIILQHHERSDGSGYPNGLAGVDILPEAQVLSYAEHYIAMITRRAYRDRRSVSDAQKAILEQSRRDARPHIGKALLDALTPYPPGCLVRLANNEVAVVTRRPVRLTGPFVQAIIGAKGDRYPGSFQRDCSELEFNIRAVEMPEIMPSMDFGLLWGFQ</sequence>
<feature type="domain" description="HD-GYP" evidence="1">
    <location>
        <begin position="113"/>
        <end position="310"/>
    </location>
</feature>
<dbReference type="SUPFAM" id="SSF109604">
    <property type="entry name" value="HD-domain/PDEase-like"/>
    <property type="match status" value="1"/>
</dbReference>
<dbReference type="PANTHER" id="PTHR43155">
    <property type="entry name" value="CYCLIC DI-GMP PHOSPHODIESTERASE PA4108-RELATED"/>
    <property type="match status" value="1"/>
</dbReference>
<dbReference type="EMBL" id="FNNE01000010">
    <property type="protein sequence ID" value="SDX49531.1"/>
    <property type="molecule type" value="Genomic_DNA"/>
</dbReference>
<accession>A0A1H3C5Z9</accession>
<dbReference type="Proteomes" id="UP000199675">
    <property type="component" value="Unassembled WGS sequence"/>
</dbReference>
<dbReference type="CDD" id="cd00077">
    <property type="entry name" value="HDc"/>
    <property type="match status" value="1"/>
</dbReference>
<name>A0A1H3C5Z9_9GAMM</name>
<evidence type="ECO:0000259" key="1">
    <source>
        <dbReference type="PROSITE" id="PS51832"/>
    </source>
</evidence>
<dbReference type="GO" id="GO:0008081">
    <property type="term" value="F:phosphoric diester hydrolase activity"/>
    <property type="evidence" value="ECO:0007669"/>
    <property type="project" value="UniProtKB-ARBA"/>
</dbReference>
<reference evidence="2 3" key="1">
    <citation type="submission" date="2016-10" db="EMBL/GenBank/DDBJ databases">
        <authorList>
            <person name="de Groot N.N."/>
        </authorList>
    </citation>
    <scope>NUCLEOTIDE SEQUENCE [LARGE SCALE GENOMIC DNA]</scope>
    <source>
        <strain evidence="2 3">CGMCC 1.7059</strain>
    </source>
</reference>
<dbReference type="InterPro" id="IPR037522">
    <property type="entry name" value="HD_GYP_dom"/>
</dbReference>
<dbReference type="InterPro" id="IPR003607">
    <property type="entry name" value="HD/PDEase_dom"/>
</dbReference>
<dbReference type="AlphaFoldDB" id="A0A1H3C5Z9"/>
<proteinExistence type="predicted"/>
<dbReference type="PANTHER" id="PTHR43155:SF2">
    <property type="entry name" value="CYCLIC DI-GMP PHOSPHODIESTERASE PA4108"/>
    <property type="match status" value="1"/>
</dbReference>
<protein>
    <submittedName>
        <fullName evidence="2">HD domain-containing protein</fullName>
    </submittedName>
</protein>
<keyword evidence="3" id="KW-1185">Reference proteome</keyword>
<evidence type="ECO:0000313" key="3">
    <source>
        <dbReference type="Proteomes" id="UP000199675"/>
    </source>
</evidence>
<dbReference type="Gene3D" id="1.10.3210.10">
    <property type="entry name" value="Hypothetical protein af1432"/>
    <property type="match status" value="1"/>
</dbReference>
<gene>
    <name evidence="2" type="ORF">SAMN04487960_11044</name>
</gene>
<dbReference type="PROSITE" id="PS51832">
    <property type="entry name" value="HD_GYP"/>
    <property type="match status" value="1"/>
</dbReference>
<dbReference type="Pfam" id="PF13487">
    <property type="entry name" value="HD_5"/>
    <property type="match status" value="1"/>
</dbReference>
<evidence type="ECO:0000313" key="2">
    <source>
        <dbReference type="EMBL" id="SDX49531.1"/>
    </source>
</evidence>
<dbReference type="STRING" id="488533.SAMN04487960_11044"/>